<dbReference type="Proteomes" id="UP000308836">
    <property type="component" value="Unassembled WGS sequence"/>
</dbReference>
<evidence type="ECO:0000313" key="2">
    <source>
        <dbReference type="Proteomes" id="UP000308836"/>
    </source>
</evidence>
<comment type="caution">
    <text evidence="1">The sequence shown here is derived from an EMBL/GenBank/DDBJ whole genome shotgun (WGS) entry which is preliminary data.</text>
</comment>
<accession>A0AC61R5M1</accession>
<reference evidence="1" key="1">
    <citation type="submission" date="2019-04" db="EMBL/GenBank/DDBJ databases">
        <title>Microbes associate with the intestines of laboratory mice.</title>
        <authorList>
            <person name="Navarre W."/>
            <person name="Wong E."/>
            <person name="Huang K."/>
            <person name="Tropini C."/>
            <person name="Ng K."/>
            <person name="Yu B."/>
        </authorList>
    </citation>
    <scope>NUCLEOTIDE SEQUENCE</scope>
    <source>
        <strain evidence="1">NM09_H32</strain>
    </source>
</reference>
<organism evidence="1 2">
    <name type="scientific">Dubosiella muris</name>
    <dbReference type="NCBI Taxonomy" id="3038133"/>
    <lineage>
        <taxon>Bacteria</taxon>
        <taxon>Bacillati</taxon>
        <taxon>Bacillota</taxon>
        <taxon>Erysipelotrichia</taxon>
        <taxon>Erysipelotrichales</taxon>
        <taxon>Erysipelotrichaceae</taxon>
        <taxon>Dubosiella</taxon>
    </lineage>
</organism>
<dbReference type="EMBL" id="SRYG01000021">
    <property type="protein sequence ID" value="TGY65171.1"/>
    <property type="molecule type" value="Genomic_DNA"/>
</dbReference>
<sequence length="292" mass="31343">MTVLYGNQLADTIKQEIRGKIDQLREDGKRIPMLAVILVGDDPASATYVRSKEKACKSVGMEAAMIEMDRTATTEDVLRAVKTCNEDADVDGILVQLPLPAHIDQNKVIAAIDPNKDVDGLTPVNAGKLLLGQKGLVPCTPKGVMAMLASIGLTDLSKKRAVVVGRSILVGKPLALLLQAKNATVTVVHSQTVDPEKICHEADIVVVAIGVPNFITKGWIKKGAVVIDVGINRVDGKLVGDVDFESVKDKASYISPVPKGVGPMTVCMLLSNTLEAYERREKENDGDRVRSK</sequence>
<keyword evidence="2" id="KW-1185">Reference proteome</keyword>
<proteinExistence type="predicted"/>
<gene>
    <name evidence="1" type="primary">folD</name>
    <name evidence="1" type="ORF">E5336_09715</name>
</gene>
<evidence type="ECO:0000313" key="1">
    <source>
        <dbReference type="EMBL" id="TGY65171.1"/>
    </source>
</evidence>
<name>A0AC61R5M1_9FIRM</name>
<protein>
    <submittedName>
        <fullName evidence="1">Bifunctional methylenetetrahydrofolate dehydrogenase/methenyltetrahydrofolate cyclohydrolase FolD</fullName>
    </submittedName>
</protein>